<organism evidence="1 2">
    <name type="scientific">Candidatus Kaiserbacteria bacterium RIFCSPHIGHO2_02_FULL_49_11</name>
    <dbReference type="NCBI Taxonomy" id="1798489"/>
    <lineage>
        <taxon>Bacteria</taxon>
        <taxon>Candidatus Kaiseribacteriota</taxon>
    </lineage>
</organism>
<dbReference type="Pfam" id="PF06821">
    <property type="entry name" value="Ser_hydrolase"/>
    <property type="match status" value="1"/>
</dbReference>
<dbReference type="Gene3D" id="3.40.50.1820">
    <property type="entry name" value="alpha/beta hydrolase"/>
    <property type="match status" value="1"/>
</dbReference>
<evidence type="ECO:0008006" key="3">
    <source>
        <dbReference type="Google" id="ProtNLM"/>
    </source>
</evidence>
<dbReference type="InterPro" id="IPR010662">
    <property type="entry name" value="RBBP9/YdeN"/>
</dbReference>
<dbReference type="GO" id="GO:0016787">
    <property type="term" value="F:hydrolase activity"/>
    <property type="evidence" value="ECO:0007669"/>
    <property type="project" value="InterPro"/>
</dbReference>
<dbReference type="EMBL" id="MFLC01000005">
    <property type="protein sequence ID" value="OGG55304.1"/>
    <property type="molecule type" value="Genomic_DNA"/>
</dbReference>
<sequence>GNPDEPMLKWLREELQKKGIEVIAPSMPNPEVPKIETWVPLLAGLVGTLDQDTYFVGHSVGVQTILRVLAEAHDGTKIGGIISIAGWFSDLILDDEEDREIAEPWLQTPIDFEKVQAMTHNIVAIFSDNDEFVPLQETREQFEKNLGAQIIEEHAQGHFTAGSGVTKLPSALAALEEMMGV</sequence>
<name>A0A1F6D1J6_9BACT</name>
<evidence type="ECO:0000313" key="1">
    <source>
        <dbReference type="EMBL" id="OGG55304.1"/>
    </source>
</evidence>
<reference evidence="1 2" key="1">
    <citation type="journal article" date="2016" name="Nat. Commun.">
        <title>Thousands of microbial genomes shed light on interconnected biogeochemical processes in an aquifer system.</title>
        <authorList>
            <person name="Anantharaman K."/>
            <person name="Brown C.T."/>
            <person name="Hug L.A."/>
            <person name="Sharon I."/>
            <person name="Castelle C.J."/>
            <person name="Probst A.J."/>
            <person name="Thomas B.C."/>
            <person name="Singh A."/>
            <person name="Wilkins M.J."/>
            <person name="Karaoz U."/>
            <person name="Brodie E.L."/>
            <person name="Williams K.H."/>
            <person name="Hubbard S.S."/>
            <person name="Banfield J.F."/>
        </authorList>
    </citation>
    <scope>NUCLEOTIDE SEQUENCE [LARGE SCALE GENOMIC DNA]</scope>
</reference>
<comment type="caution">
    <text evidence="1">The sequence shown here is derived from an EMBL/GenBank/DDBJ whole genome shotgun (WGS) entry which is preliminary data.</text>
</comment>
<proteinExistence type="predicted"/>
<protein>
    <recommendedName>
        <fullName evidence="3">Esterase</fullName>
    </recommendedName>
</protein>
<dbReference type="SUPFAM" id="SSF53474">
    <property type="entry name" value="alpha/beta-Hydrolases"/>
    <property type="match status" value="1"/>
</dbReference>
<dbReference type="AlphaFoldDB" id="A0A1F6D1J6"/>
<dbReference type="PANTHER" id="PTHR15394">
    <property type="entry name" value="SERINE HYDROLASE RBBP9"/>
    <property type="match status" value="1"/>
</dbReference>
<feature type="non-terminal residue" evidence="1">
    <location>
        <position position="1"/>
    </location>
</feature>
<dbReference type="Proteomes" id="UP000177659">
    <property type="component" value="Unassembled WGS sequence"/>
</dbReference>
<gene>
    <name evidence="1" type="ORF">A3D62_01635</name>
</gene>
<evidence type="ECO:0000313" key="2">
    <source>
        <dbReference type="Proteomes" id="UP000177659"/>
    </source>
</evidence>
<accession>A0A1F6D1J6</accession>
<dbReference type="InterPro" id="IPR029058">
    <property type="entry name" value="AB_hydrolase_fold"/>
</dbReference>
<dbReference type="PANTHER" id="PTHR15394:SF3">
    <property type="entry name" value="SERINE HYDROLASE RBBP9"/>
    <property type="match status" value="1"/>
</dbReference>